<dbReference type="AlphaFoldDB" id="A0AB34GKL7"/>
<dbReference type="GO" id="GO:0030490">
    <property type="term" value="P:maturation of SSU-rRNA"/>
    <property type="evidence" value="ECO:0007669"/>
    <property type="project" value="TreeGrafter"/>
</dbReference>
<organism evidence="1 2">
    <name type="scientific">Eschrichtius robustus</name>
    <name type="common">California gray whale</name>
    <name type="synonym">Eschrichtius gibbosus</name>
    <dbReference type="NCBI Taxonomy" id="9764"/>
    <lineage>
        <taxon>Eukaryota</taxon>
        <taxon>Metazoa</taxon>
        <taxon>Chordata</taxon>
        <taxon>Craniata</taxon>
        <taxon>Vertebrata</taxon>
        <taxon>Euteleostomi</taxon>
        <taxon>Mammalia</taxon>
        <taxon>Eutheria</taxon>
        <taxon>Laurasiatheria</taxon>
        <taxon>Artiodactyla</taxon>
        <taxon>Whippomorpha</taxon>
        <taxon>Cetacea</taxon>
        <taxon>Mysticeti</taxon>
        <taxon>Eschrichtiidae</taxon>
        <taxon>Eschrichtius</taxon>
    </lineage>
</organism>
<reference evidence="1 2" key="1">
    <citation type="submission" date="2022-11" db="EMBL/GenBank/DDBJ databases">
        <title>Whole genome sequence of Eschrichtius robustus ER-17-0199.</title>
        <authorList>
            <person name="Bruniche-Olsen A."/>
            <person name="Black A.N."/>
            <person name="Fields C.J."/>
            <person name="Walden K."/>
            <person name="Dewoody J.A."/>
        </authorList>
    </citation>
    <scope>NUCLEOTIDE SEQUENCE [LARGE SCALE GENOMIC DNA]</scope>
    <source>
        <strain evidence="1">ER-17-0199</strain>
        <tissue evidence="1">Blubber</tissue>
    </source>
</reference>
<dbReference type="EMBL" id="JAIQCJ010002233">
    <property type="protein sequence ID" value="KAJ8778939.1"/>
    <property type="molecule type" value="Genomic_DNA"/>
</dbReference>
<dbReference type="PANTHER" id="PTHR20426">
    <property type="entry name" value="RIBOSOME BIOGENESIS PROTEIN TSR3 HOMOLOG"/>
    <property type="match status" value="1"/>
</dbReference>
<dbReference type="GO" id="GO:0106388">
    <property type="term" value="F:rRNA small subunit aminocarboxypropyltransferase activity"/>
    <property type="evidence" value="ECO:0007669"/>
    <property type="project" value="InterPro"/>
</dbReference>
<gene>
    <name evidence="1" type="ORF">J1605_013173</name>
</gene>
<proteinExistence type="predicted"/>
<sequence>MLALWEPVYCDPPPSISHKLTRLDLVRCLGLGHRSSRLVLSPKFKWGKDLLDVNQQLLGKYLACSSLEWVPQAGKELLRQVFANPNKPMVTPGCSETVLTVGMSLRIKALMPRAKDTAAAEEKARRGEGA</sequence>
<dbReference type="InterPro" id="IPR022968">
    <property type="entry name" value="Tsr3-like"/>
</dbReference>
<evidence type="ECO:0000313" key="1">
    <source>
        <dbReference type="EMBL" id="KAJ8778939.1"/>
    </source>
</evidence>
<evidence type="ECO:0000313" key="2">
    <source>
        <dbReference type="Proteomes" id="UP001159641"/>
    </source>
</evidence>
<protein>
    <submittedName>
        <fullName evidence="1">Uncharacterized protein</fullName>
    </submittedName>
</protein>
<dbReference type="Proteomes" id="UP001159641">
    <property type="component" value="Unassembled WGS sequence"/>
</dbReference>
<keyword evidence="2" id="KW-1185">Reference proteome</keyword>
<dbReference type="PANTHER" id="PTHR20426:SF0">
    <property type="entry name" value="18S RRNA AMINOCARBOXYPROPYLTRANSFERASE"/>
    <property type="match status" value="1"/>
</dbReference>
<comment type="caution">
    <text evidence="1">The sequence shown here is derived from an EMBL/GenBank/DDBJ whole genome shotgun (WGS) entry which is preliminary data.</text>
</comment>
<accession>A0AB34GKL7</accession>
<name>A0AB34GKL7_ESCRO</name>